<evidence type="ECO:0000313" key="2">
    <source>
        <dbReference type="Proteomes" id="UP000325957"/>
    </source>
</evidence>
<dbReference type="Proteomes" id="UP000325957">
    <property type="component" value="Unassembled WGS sequence"/>
</dbReference>
<reference evidence="1 2" key="1">
    <citation type="submission" date="2019-05" db="EMBL/GenBank/DDBJ databases">
        <title>Kocuria coralli sp. nov., a novel actinobacterium isolated from coral reef seawater.</title>
        <authorList>
            <person name="Li J."/>
        </authorList>
    </citation>
    <scope>NUCLEOTIDE SEQUENCE [LARGE SCALE GENOMIC DNA]</scope>
    <source>
        <strain evidence="1 2">SCSIO 13007</strain>
    </source>
</reference>
<evidence type="ECO:0000313" key="1">
    <source>
        <dbReference type="EMBL" id="KAA9392905.1"/>
    </source>
</evidence>
<accession>A0A5J5KVM3</accession>
<dbReference type="AlphaFoldDB" id="A0A5J5KVM3"/>
<sequence length="123" mass="13088">MSEDSSGPVELIAAQVSVQDANGVRIPGWAVRQDVVVTHAGGLQPPLTAVVNGDPVEAEVVHEATIELDSEQPWTALELPEGSIAVQGERFPPGLAAGVDDRPGFGARRAFWCIMFPQMRGCR</sequence>
<dbReference type="RefSeq" id="WP_158035107.1">
    <property type="nucleotide sequence ID" value="NZ_ML708639.1"/>
</dbReference>
<comment type="caution">
    <text evidence="1">The sequence shown here is derived from an EMBL/GenBank/DDBJ whole genome shotgun (WGS) entry which is preliminary data.</text>
</comment>
<keyword evidence="2" id="KW-1185">Reference proteome</keyword>
<dbReference type="EMBL" id="SZWF01000040">
    <property type="protein sequence ID" value="KAA9392905.1"/>
    <property type="molecule type" value="Genomic_DNA"/>
</dbReference>
<name>A0A5J5KVM3_9MICC</name>
<gene>
    <name evidence="1" type="ORF">FCK90_14960</name>
</gene>
<protein>
    <submittedName>
        <fullName evidence="1">Uncharacterized protein</fullName>
    </submittedName>
</protein>
<dbReference type="OrthoDB" id="5196222at2"/>
<organism evidence="1 2">
    <name type="scientific">Kocuria coralli</name>
    <dbReference type="NCBI Taxonomy" id="1461025"/>
    <lineage>
        <taxon>Bacteria</taxon>
        <taxon>Bacillati</taxon>
        <taxon>Actinomycetota</taxon>
        <taxon>Actinomycetes</taxon>
        <taxon>Micrococcales</taxon>
        <taxon>Micrococcaceae</taxon>
        <taxon>Kocuria</taxon>
    </lineage>
</organism>
<proteinExistence type="predicted"/>